<dbReference type="SMART" id="SM00184">
    <property type="entry name" value="RING"/>
    <property type="match status" value="1"/>
</dbReference>
<dbReference type="EMBL" id="KV441388">
    <property type="protein sequence ID" value="OAF62050.1"/>
    <property type="molecule type" value="Genomic_DNA"/>
</dbReference>
<keyword evidence="3" id="KW-0862">Zinc</keyword>
<evidence type="ECO:0000256" key="5">
    <source>
        <dbReference type="SAM" id="MobiDB-lite"/>
    </source>
</evidence>
<reference evidence="7" key="1">
    <citation type="submission" date="2016-03" db="EMBL/GenBank/DDBJ databases">
        <title>Updated assembly of Pseudogymnoascus destructans, the fungus causing white-nose syndrome of bats.</title>
        <authorList>
            <person name="Palmer J.M."/>
            <person name="Drees K.P."/>
            <person name="Foster J.T."/>
            <person name="Lindner D.L."/>
        </authorList>
    </citation>
    <scope>NUCLEOTIDE SEQUENCE [LARGE SCALE GENOMIC DNA]</scope>
    <source>
        <strain evidence="7">20631-21</strain>
    </source>
</reference>
<dbReference type="AlphaFoldDB" id="A0A177AJT7"/>
<keyword evidence="1" id="KW-0479">Metal-binding</keyword>
<dbReference type="GO" id="GO:0032183">
    <property type="term" value="F:SUMO binding"/>
    <property type="evidence" value="ECO:0007669"/>
    <property type="project" value="TreeGrafter"/>
</dbReference>
<evidence type="ECO:0000256" key="3">
    <source>
        <dbReference type="ARBA" id="ARBA00022833"/>
    </source>
</evidence>
<dbReference type="PANTHER" id="PTHR47094:SF1">
    <property type="entry name" value="RING-TYPE E3 UBIQUITIN TRANSFERASE"/>
    <property type="match status" value="1"/>
</dbReference>
<name>A0A177AJT7_9PEZI</name>
<dbReference type="GO" id="GO:0140082">
    <property type="term" value="F:SUMO-ubiquitin ligase activity"/>
    <property type="evidence" value="ECO:0007669"/>
    <property type="project" value="TreeGrafter"/>
</dbReference>
<sequence>MGTPSSNRQSLFVSSPEDEEPRRTSISRSPWINVSRPSSGNASPTLSMLLGSNNTTRPQQPRGYRQRTSWQDTFLTTQMPQHEPPSPQGDDVLQDFDFDAFLNGPSSLQQTPTRTRESSIVDLTETSPVATTRTPKKRRLSSVDSEGRTAKRKKDADASPEGLRDDHKKSKPGDKVEELDLIDAEDDTSYAEVMKKRQEDLIKQQRQAELDKPQKLATTQCVICLDQPEELAITHCGHMFCSSCLHGALNVGTGKRSCPVCRTAIGVPKKDGKQPKTGVFHLTMKLMTKKQGKKPALR</sequence>
<dbReference type="RefSeq" id="XP_024327324.1">
    <property type="nucleotide sequence ID" value="XM_024465033.1"/>
</dbReference>
<feature type="compositionally biased region" description="Polar residues" evidence="5">
    <location>
        <begin position="24"/>
        <end position="59"/>
    </location>
</feature>
<feature type="region of interest" description="Disordered" evidence="5">
    <location>
        <begin position="1"/>
        <end position="179"/>
    </location>
</feature>
<dbReference type="Proteomes" id="UP000077154">
    <property type="component" value="Unassembled WGS sequence"/>
</dbReference>
<dbReference type="Gene3D" id="3.30.40.10">
    <property type="entry name" value="Zinc/RING finger domain, C3HC4 (zinc finger)"/>
    <property type="match status" value="1"/>
</dbReference>
<keyword evidence="7" id="KW-0436">Ligase</keyword>
<feature type="compositionally biased region" description="Polar residues" evidence="5">
    <location>
        <begin position="124"/>
        <end position="133"/>
    </location>
</feature>
<evidence type="ECO:0000256" key="4">
    <source>
        <dbReference type="PROSITE-ProRule" id="PRU00175"/>
    </source>
</evidence>
<keyword evidence="2 4" id="KW-0863">Zinc-finger</keyword>
<dbReference type="Pfam" id="PF13920">
    <property type="entry name" value="zf-C3HC4_3"/>
    <property type="match status" value="1"/>
</dbReference>
<dbReference type="InterPro" id="IPR013083">
    <property type="entry name" value="Znf_RING/FYVE/PHD"/>
</dbReference>
<dbReference type="GO" id="GO:0006511">
    <property type="term" value="P:ubiquitin-dependent protein catabolic process"/>
    <property type="evidence" value="ECO:0007669"/>
    <property type="project" value="TreeGrafter"/>
</dbReference>
<dbReference type="PROSITE" id="PS00518">
    <property type="entry name" value="ZF_RING_1"/>
    <property type="match status" value="1"/>
</dbReference>
<dbReference type="eggNOG" id="KOG0317">
    <property type="taxonomic scope" value="Eukaryota"/>
</dbReference>
<feature type="compositionally biased region" description="Polar residues" evidence="5">
    <location>
        <begin position="66"/>
        <end position="80"/>
    </location>
</feature>
<gene>
    <name evidence="7" type="primary">SLX8</name>
    <name evidence="7" type="ORF">VC83_01350</name>
</gene>
<dbReference type="SUPFAM" id="SSF57850">
    <property type="entry name" value="RING/U-box"/>
    <property type="match status" value="1"/>
</dbReference>
<feature type="compositionally biased region" description="Polar residues" evidence="5">
    <location>
        <begin position="1"/>
        <end position="13"/>
    </location>
</feature>
<dbReference type="GO" id="GO:0061630">
    <property type="term" value="F:ubiquitin protein ligase activity"/>
    <property type="evidence" value="ECO:0007669"/>
    <property type="project" value="InterPro"/>
</dbReference>
<dbReference type="PANTHER" id="PTHR47094">
    <property type="entry name" value="ELFLESS, ISOFORM B"/>
    <property type="match status" value="1"/>
</dbReference>
<accession>A0A177AJT7</accession>
<feature type="domain" description="RING-type" evidence="6">
    <location>
        <begin position="221"/>
        <end position="262"/>
    </location>
</feature>
<evidence type="ECO:0000256" key="1">
    <source>
        <dbReference type="ARBA" id="ARBA00022723"/>
    </source>
</evidence>
<feature type="compositionally biased region" description="Polar residues" evidence="5">
    <location>
        <begin position="104"/>
        <end position="113"/>
    </location>
</feature>
<feature type="compositionally biased region" description="Basic and acidic residues" evidence="5">
    <location>
        <begin position="145"/>
        <end position="178"/>
    </location>
</feature>
<evidence type="ECO:0000259" key="6">
    <source>
        <dbReference type="PROSITE" id="PS50089"/>
    </source>
</evidence>
<dbReference type="GeneID" id="36284441"/>
<dbReference type="VEuPathDB" id="FungiDB:GMDG_02444"/>
<dbReference type="GO" id="GO:0016874">
    <property type="term" value="F:ligase activity"/>
    <property type="evidence" value="ECO:0007669"/>
    <property type="project" value="UniProtKB-KW"/>
</dbReference>
<dbReference type="PROSITE" id="PS50089">
    <property type="entry name" value="ZF_RING_2"/>
    <property type="match status" value="1"/>
</dbReference>
<evidence type="ECO:0000313" key="7">
    <source>
        <dbReference type="EMBL" id="OAF62050.1"/>
    </source>
</evidence>
<dbReference type="OrthoDB" id="6270329at2759"/>
<dbReference type="InterPro" id="IPR001841">
    <property type="entry name" value="Znf_RING"/>
</dbReference>
<dbReference type="InterPro" id="IPR017907">
    <property type="entry name" value="Znf_RING_CS"/>
</dbReference>
<organism evidence="7">
    <name type="scientific">Pseudogymnoascus destructans</name>
    <dbReference type="NCBI Taxonomy" id="655981"/>
    <lineage>
        <taxon>Eukaryota</taxon>
        <taxon>Fungi</taxon>
        <taxon>Dikarya</taxon>
        <taxon>Ascomycota</taxon>
        <taxon>Pezizomycotina</taxon>
        <taxon>Leotiomycetes</taxon>
        <taxon>Thelebolales</taxon>
        <taxon>Thelebolaceae</taxon>
        <taxon>Pseudogymnoascus</taxon>
    </lineage>
</organism>
<dbReference type="InterPro" id="IPR049627">
    <property type="entry name" value="SLX8"/>
</dbReference>
<evidence type="ECO:0000256" key="2">
    <source>
        <dbReference type="ARBA" id="ARBA00022771"/>
    </source>
</evidence>
<proteinExistence type="predicted"/>
<dbReference type="GO" id="GO:0033768">
    <property type="term" value="C:SUMO-targeted ubiquitin ligase complex"/>
    <property type="evidence" value="ECO:0007669"/>
    <property type="project" value="TreeGrafter"/>
</dbReference>
<protein>
    <submittedName>
        <fullName evidence="7">SUMO-targeted ubiquitin ligase complex subunit slx8</fullName>
    </submittedName>
</protein>
<dbReference type="GO" id="GO:0008270">
    <property type="term" value="F:zinc ion binding"/>
    <property type="evidence" value="ECO:0007669"/>
    <property type="project" value="UniProtKB-KW"/>
</dbReference>